<gene>
    <name evidence="6" type="ORF">J437_LFUL006778</name>
</gene>
<dbReference type="AlphaFoldDB" id="A0A8K0JUP2"/>
<dbReference type="PANTHER" id="PTHR12489">
    <property type="entry name" value="LIPOMA HMGIC FUSION PARTNER-LIKE PROTEIN"/>
    <property type="match status" value="1"/>
</dbReference>
<organism evidence="6 7">
    <name type="scientific">Ladona fulva</name>
    <name type="common">Scarce chaser dragonfly</name>
    <name type="synonym">Libellula fulva</name>
    <dbReference type="NCBI Taxonomy" id="123851"/>
    <lineage>
        <taxon>Eukaryota</taxon>
        <taxon>Metazoa</taxon>
        <taxon>Ecdysozoa</taxon>
        <taxon>Arthropoda</taxon>
        <taxon>Hexapoda</taxon>
        <taxon>Insecta</taxon>
        <taxon>Pterygota</taxon>
        <taxon>Palaeoptera</taxon>
        <taxon>Odonata</taxon>
        <taxon>Epiprocta</taxon>
        <taxon>Anisoptera</taxon>
        <taxon>Libelluloidea</taxon>
        <taxon>Libellulidae</taxon>
        <taxon>Ladona</taxon>
    </lineage>
</organism>
<evidence type="ECO:0000313" key="6">
    <source>
        <dbReference type="EMBL" id="KAG8222788.1"/>
    </source>
</evidence>
<comment type="caution">
    <text evidence="6">The sequence shown here is derived from an EMBL/GenBank/DDBJ whole genome shotgun (WGS) entry which is preliminary data.</text>
</comment>
<proteinExistence type="predicted"/>
<keyword evidence="3 5" id="KW-1133">Transmembrane helix</keyword>
<dbReference type="PANTHER" id="PTHR12489:SF1">
    <property type="entry name" value="LP10272P"/>
    <property type="match status" value="1"/>
</dbReference>
<evidence type="ECO:0000256" key="3">
    <source>
        <dbReference type="ARBA" id="ARBA00022989"/>
    </source>
</evidence>
<dbReference type="Pfam" id="PF10242">
    <property type="entry name" value="L_HMGIC_fpl"/>
    <property type="match status" value="1"/>
</dbReference>
<evidence type="ECO:0000256" key="4">
    <source>
        <dbReference type="ARBA" id="ARBA00023136"/>
    </source>
</evidence>
<sequence length="195" mass="20020">MIAGVASYPAGWDWAPVRATCGPSAGLYRLGDGFGGGSMGSGNGGCGVRWALVLAAVAAADALVLSALAFLLASRHVRLLSTGDSLSHVHNNGATTGSLYKGQSLSNKSEVNGAYVSDAQSLAGSRKSLNLRPVMLMPPPPGSVVGGNGGMMSGPPLLHHEQDRFSEFSSRTAGGRSKSSPFRAEYSSSIHNFQL</sequence>
<dbReference type="GO" id="GO:0005886">
    <property type="term" value="C:plasma membrane"/>
    <property type="evidence" value="ECO:0007669"/>
    <property type="project" value="TreeGrafter"/>
</dbReference>
<evidence type="ECO:0000256" key="2">
    <source>
        <dbReference type="ARBA" id="ARBA00022692"/>
    </source>
</evidence>
<reference evidence="6" key="1">
    <citation type="submission" date="2013-04" db="EMBL/GenBank/DDBJ databases">
        <authorList>
            <person name="Qu J."/>
            <person name="Murali S.C."/>
            <person name="Bandaranaike D."/>
            <person name="Bellair M."/>
            <person name="Blankenburg K."/>
            <person name="Chao H."/>
            <person name="Dinh H."/>
            <person name="Doddapaneni H."/>
            <person name="Downs B."/>
            <person name="Dugan-Rocha S."/>
            <person name="Elkadiri S."/>
            <person name="Gnanaolivu R.D."/>
            <person name="Hernandez B."/>
            <person name="Javaid M."/>
            <person name="Jayaseelan J.C."/>
            <person name="Lee S."/>
            <person name="Li M."/>
            <person name="Ming W."/>
            <person name="Munidasa M."/>
            <person name="Muniz J."/>
            <person name="Nguyen L."/>
            <person name="Ongeri F."/>
            <person name="Osuji N."/>
            <person name="Pu L.-L."/>
            <person name="Puazo M."/>
            <person name="Qu C."/>
            <person name="Quiroz J."/>
            <person name="Raj R."/>
            <person name="Weissenberger G."/>
            <person name="Xin Y."/>
            <person name="Zou X."/>
            <person name="Han Y."/>
            <person name="Richards S."/>
            <person name="Worley K."/>
            <person name="Muzny D."/>
            <person name="Gibbs R."/>
        </authorList>
    </citation>
    <scope>NUCLEOTIDE SEQUENCE</scope>
    <source>
        <strain evidence="6">Sampled in the wild</strain>
    </source>
</reference>
<feature type="transmembrane region" description="Helical" evidence="5">
    <location>
        <begin position="50"/>
        <end position="73"/>
    </location>
</feature>
<dbReference type="InterPro" id="IPR019372">
    <property type="entry name" value="LHFPL"/>
</dbReference>
<name>A0A8K0JUP2_LADFU</name>
<reference evidence="6" key="2">
    <citation type="submission" date="2017-10" db="EMBL/GenBank/DDBJ databases">
        <title>Ladona fulva Genome sequencing and assembly.</title>
        <authorList>
            <person name="Murali S."/>
            <person name="Richards S."/>
            <person name="Bandaranaike D."/>
            <person name="Bellair M."/>
            <person name="Blankenburg K."/>
            <person name="Chao H."/>
            <person name="Dinh H."/>
            <person name="Doddapaneni H."/>
            <person name="Dugan-Rocha S."/>
            <person name="Elkadiri S."/>
            <person name="Gnanaolivu R."/>
            <person name="Hernandez B."/>
            <person name="Skinner E."/>
            <person name="Javaid M."/>
            <person name="Lee S."/>
            <person name="Li M."/>
            <person name="Ming W."/>
            <person name="Munidasa M."/>
            <person name="Muniz J."/>
            <person name="Nguyen L."/>
            <person name="Hughes D."/>
            <person name="Osuji N."/>
            <person name="Pu L.-L."/>
            <person name="Puazo M."/>
            <person name="Qu C."/>
            <person name="Quiroz J."/>
            <person name="Raj R."/>
            <person name="Weissenberger G."/>
            <person name="Xin Y."/>
            <person name="Zou X."/>
            <person name="Han Y."/>
            <person name="Worley K."/>
            <person name="Muzny D."/>
            <person name="Gibbs R."/>
        </authorList>
    </citation>
    <scope>NUCLEOTIDE SEQUENCE</scope>
    <source>
        <strain evidence="6">Sampled in the wild</strain>
    </source>
</reference>
<evidence type="ECO:0000256" key="5">
    <source>
        <dbReference type="SAM" id="Phobius"/>
    </source>
</evidence>
<evidence type="ECO:0000256" key="1">
    <source>
        <dbReference type="ARBA" id="ARBA00004141"/>
    </source>
</evidence>
<dbReference type="GO" id="GO:0007605">
    <property type="term" value="P:sensory perception of sound"/>
    <property type="evidence" value="ECO:0007669"/>
    <property type="project" value="TreeGrafter"/>
</dbReference>
<evidence type="ECO:0000313" key="7">
    <source>
        <dbReference type="Proteomes" id="UP000792457"/>
    </source>
</evidence>
<keyword evidence="7" id="KW-1185">Reference proteome</keyword>
<accession>A0A8K0JUP2</accession>
<keyword evidence="2 5" id="KW-0812">Transmembrane</keyword>
<keyword evidence="4 5" id="KW-0472">Membrane</keyword>
<comment type="subcellular location">
    <subcellularLocation>
        <location evidence="1">Membrane</location>
        <topology evidence="1">Multi-pass membrane protein</topology>
    </subcellularLocation>
</comment>
<dbReference type="OrthoDB" id="5873721at2759"/>
<dbReference type="EMBL" id="KZ308144">
    <property type="protein sequence ID" value="KAG8222788.1"/>
    <property type="molecule type" value="Genomic_DNA"/>
</dbReference>
<protein>
    <submittedName>
        <fullName evidence="6">Uncharacterized protein</fullName>
    </submittedName>
</protein>
<dbReference type="Proteomes" id="UP000792457">
    <property type="component" value="Unassembled WGS sequence"/>
</dbReference>